<evidence type="ECO:0000313" key="3">
    <source>
        <dbReference type="EMBL" id="PSB04151.1"/>
    </source>
</evidence>
<dbReference type="RefSeq" id="WP_106287606.1">
    <property type="nucleotide sequence ID" value="NZ_CAWNTC010000213.1"/>
</dbReference>
<feature type="compositionally biased region" description="Polar residues" evidence="2">
    <location>
        <begin position="147"/>
        <end position="159"/>
    </location>
</feature>
<feature type="coiled-coil region" evidence="1">
    <location>
        <begin position="106"/>
        <end position="136"/>
    </location>
</feature>
<feature type="coiled-coil region" evidence="1">
    <location>
        <begin position="8"/>
        <end position="47"/>
    </location>
</feature>
<dbReference type="Proteomes" id="UP000238762">
    <property type="component" value="Unassembled WGS sequence"/>
</dbReference>
<comment type="caution">
    <text evidence="3">The sequence shown here is derived from an EMBL/GenBank/DDBJ whole genome shotgun (WGS) entry which is preliminary data.</text>
</comment>
<protein>
    <submittedName>
        <fullName evidence="3">TIGR04376 family protein</fullName>
    </submittedName>
</protein>
<evidence type="ECO:0000256" key="2">
    <source>
        <dbReference type="SAM" id="MobiDB-lite"/>
    </source>
</evidence>
<keyword evidence="4" id="KW-1185">Reference proteome</keyword>
<organism evidence="3 4">
    <name type="scientific">Merismopedia glauca CCAP 1448/3</name>
    <dbReference type="NCBI Taxonomy" id="1296344"/>
    <lineage>
        <taxon>Bacteria</taxon>
        <taxon>Bacillati</taxon>
        <taxon>Cyanobacteriota</taxon>
        <taxon>Cyanophyceae</taxon>
        <taxon>Synechococcales</taxon>
        <taxon>Merismopediaceae</taxon>
        <taxon>Merismopedia</taxon>
    </lineage>
</organism>
<dbReference type="NCBIfam" id="TIGR04376">
    <property type="entry name" value="TIGR04376 family protein"/>
    <property type="match status" value="1"/>
</dbReference>
<dbReference type="InterPro" id="IPR030816">
    <property type="entry name" value="CHP04376"/>
</dbReference>
<proteinExistence type="predicted"/>
<evidence type="ECO:0000313" key="4">
    <source>
        <dbReference type="Proteomes" id="UP000238762"/>
    </source>
</evidence>
<feature type="region of interest" description="Disordered" evidence="2">
    <location>
        <begin position="136"/>
        <end position="171"/>
    </location>
</feature>
<keyword evidence="1" id="KW-0175">Coiled coil</keyword>
<evidence type="ECO:0000256" key="1">
    <source>
        <dbReference type="SAM" id="Coils"/>
    </source>
</evidence>
<sequence>MGLFEDINQFLEERIEEFARNNPHLELQVLEEQLRQQEKESLRLIIDLQGQEKRSQDEILETAEQIKHWHQRIDKANAAGRKDLAQAAQEREAALLRQGNQLWGKMQGIKQQMEKAKELQRQIQIKRQELATQAAAAQSQQAKTQADNWETKTWGQNVTTPPPEKGDDLDRKFSRWETEMELQEMKRKMGR</sequence>
<gene>
    <name evidence="3" type="ORF">C7B64_05265</name>
</gene>
<feature type="compositionally biased region" description="Low complexity" evidence="2">
    <location>
        <begin position="136"/>
        <end position="146"/>
    </location>
</feature>
<reference evidence="3 4" key="2">
    <citation type="submission" date="2018-03" db="EMBL/GenBank/DDBJ databases">
        <title>The ancient ancestry and fast evolution of plastids.</title>
        <authorList>
            <person name="Moore K.R."/>
            <person name="Magnabosco C."/>
            <person name="Momper L."/>
            <person name="Gold D.A."/>
            <person name="Bosak T."/>
            <person name="Fournier G.P."/>
        </authorList>
    </citation>
    <scope>NUCLEOTIDE SEQUENCE [LARGE SCALE GENOMIC DNA]</scope>
    <source>
        <strain evidence="3 4">CCAP 1448/3</strain>
    </source>
</reference>
<reference evidence="3 4" key="1">
    <citation type="submission" date="2018-02" db="EMBL/GenBank/DDBJ databases">
        <authorList>
            <person name="Cohen D.B."/>
            <person name="Kent A.D."/>
        </authorList>
    </citation>
    <scope>NUCLEOTIDE SEQUENCE [LARGE SCALE GENOMIC DNA]</scope>
    <source>
        <strain evidence="3 4">CCAP 1448/3</strain>
    </source>
</reference>
<dbReference type="OrthoDB" id="511898at2"/>
<dbReference type="EMBL" id="PVWJ01000017">
    <property type="protein sequence ID" value="PSB04151.1"/>
    <property type="molecule type" value="Genomic_DNA"/>
</dbReference>
<dbReference type="AlphaFoldDB" id="A0A2T1C7C0"/>
<name>A0A2T1C7C0_9CYAN</name>
<accession>A0A2T1C7C0</accession>